<dbReference type="EMBL" id="MU032351">
    <property type="protein sequence ID" value="KAF3761347.1"/>
    <property type="molecule type" value="Genomic_DNA"/>
</dbReference>
<dbReference type="GeneID" id="63837971"/>
<reference evidence="9" key="1">
    <citation type="journal article" date="2020" name="Phytopathology">
        <title>Genome sequence of the chestnut blight fungus Cryphonectria parasitica EP155: A fundamental resource for an archetypical invasive plant pathogen.</title>
        <authorList>
            <person name="Crouch J.A."/>
            <person name="Dawe A."/>
            <person name="Aerts A."/>
            <person name="Barry K."/>
            <person name="Churchill A.C.L."/>
            <person name="Grimwood J."/>
            <person name="Hillman B."/>
            <person name="Milgroom M.G."/>
            <person name="Pangilinan J."/>
            <person name="Smith M."/>
            <person name="Salamov A."/>
            <person name="Schmutz J."/>
            <person name="Yadav J."/>
            <person name="Grigoriev I.V."/>
            <person name="Nuss D."/>
        </authorList>
    </citation>
    <scope>NUCLEOTIDE SEQUENCE</scope>
    <source>
        <strain evidence="9">EP155</strain>
    </source>
</reference>
<feature type="transmembrane region" description="Helical" evidence="7">
    <location>
        <begin position="181"/>
        <end position="201"/>
    </location>
</feature>
<dbReference type="InterPro" id="IPR050930">
    <property type="entry name" value="MFS_Vesicular_Transporter"/>
</dbReference>
<organism evidence="9 10">
    <name type="scientific">Cryphonectria parasitica (strain ATCC 38755 / EP155)</name>
    <dbReference type="NCBI Taxonomy" id="660469"/>
    <lineage>
        <taxon>Eukaryota</taxon>
        <taxon>Fungi</taxon>
        <taxon>Dikarya</taxon>
        <taxon>Ascomycota</taxon>
        <taxon>Pezizomycotina</taxon>
        <taxon>Sordariomycetes</taxon>
        <taxon>Sordariomycetidae</taxon>
        <taxon>Diaporthales</taxon>
        <taxon>Cryphonectriaceae</taxon>
        <taxon>Cryphonectria-Endothia species complex</taxon>
        <taxon>Cryphonectria</taxon>
    </lineage>
</organism>
<proteinExistence type="inferred from homology"/>
<comment type="similarity">
    <text evidence="2">Belongs to the major facilitator superfamily. Vesicular transporter family.</text>
</comment>
<sequence>MEEERYTLLDNRPSQKPWGLHFRSSRGFILLTVVVSIFTDDVLYGIIVPVLPNTIGKQFNLSHDEVQAWISIFLAVFGATGLVTARYITDRTGSRSTVFTSGLIGITAATFLLYIGSSLAMLTIARALQGMATAIVHTVGIALVVDKSPPEKLGRTLGIVGAGMTAAVIVGPLLGGAIYRFAGYQAVFYVSFALLIVDLVLRFMMIENPPAIEGNASNNTNSSRDELVTSPMGQGNGGYGTIQSDASHRHSGHLNGEFPVNDQSSPQHQLVKPASFEGRDTRWYIPSGVYLLGSPRVVTCLFLAVLNAAMLTCFDSTLPIFTRDLFGWDALFQGLIFLTIAIPSLFAPVTGHLTDKVGVRLPILTGFILATAAFILLSFIDGHADTLHQGLLVGFLVLVGIGLTLIHPATMAEINHAVREEAEAHPERFGKGATGQANALRNCAFSAGITFGPLVAGFVKESFGWATMTRAFAVAGAVACVSTVLWAGGWILKSKEEEEGGGGWSEDEQG</sequence>
<dbReference type="InterPro" id="IPR036259">
    <property type="entry name" value="MFS_trans_sf"/>
</dbReference>
<dbReference type="SUPFAM" id="SSF103473">
    <property type="entry name" value="MFS general substrate transporter"/>
    <property type="match status" value="1"/>
</dbReference>
<dbReference type="CDD" id="cd17325">
    <property type="entry name" value="MFS_MdtG_SLC18_like"/>
    <property type="match status" value="1"/>
</dbReference>
<evidence type="ECO:0000259" key="8">
    <source>
        <dbReference type="PROSITE" id="PS50850"/>
    </source>
</evidence>
<accession>A0A9P4XU68</accession>
<dbReference type="AlphaFoldDB" id="A0A9P4XU68"/>
<evidence type="ECO:0000313" key="10">
    <source>
        <dbReference type="Proteomes" id="UP000803844"/>
    </source>
</evidence>
<evidence type="ECO:0000256" key="6">
    <source>
        <dbReference type="ARBA" id="ARBA00023136"/>
    </source>
</evidence>
<evidence type="ECO:0000256" key="1">
    <source>
        <dbReference type="ARBA" id="ARBA00004141"/>
    </source>
</evidence>
<feature type="transmembrane region" description="Helical" evidence="7">
    <location>
        <begin position="439"/>
        <end position="459"/>
    </location>
</feature>
<name>A0A9P4XU68_CRYP1</name>
<dbReference type="OrthoDB" id="5086884at2759"/>
<evidence type="ECO:0000256" key="5">
    <source>
        <dbReference type="ARBA" id="ARBA00022989"/>
    </source>
</evidence>
<feature type="transmembrane region" description="Helical" evidence="7">
    <location>
        <begin position="28"/>
        <end position="47"/>
    </location>
</feature>
<dbReference type="RefSeq" id="XP_040772326.1">
    <property type="nucleotide sequence ID" value="XM_040920842.1"/>
</dbReference>
<dbReference type="Pfam" id="PF07690">
    <property type="entry name" value="MFS_1"/>
    <property type="match status" value="1"/>
</dbReference>
<keyword evidence="10" id="KW-1185">Reference proteome</keyword>
<dbReference type="GO" id="GO:0016020">
    <property type="term" value="C:membrane"/>
    <property type="evidence" value="ECO:0007669"/>
    <property type="project" value="UniProtKB-SubCell"/>
</dbReference>
<comment type="subcellular location">
    <subcellularLocation>
        <location evidence="1">Membrane</location>
        <topology evidence="1">Multi-pass membrane protein</topology>
    </subcellularLocation>
</comment>
<dbReference type="Gene3D" id="1.20.1250.20">
    <property type="entry name" value="MFS general substrate transporter like domains"/>
    <property type="match status" value="2"/>
</dbReference>
<feature type="transmembrane region" description="Helical" evidence="7">
    <location>
        <begin position="97"/>
        <end position="115"/>
    </location>
</feature>
<comment type="caution">
    <text evidence="9">The sequence shown here is derived from an EMBL/GenBank/DDBJ whole genome shotgun (WGS) entry which is preliminary data.</text>
</comment>
<protein>
    <submittedName>
        <fullName evidence="9">MFS general substrate transporter</fullName>
    </submittedName>
</protein>
<feature type="transmembrane region" description="Helical" evidence="7">
    <location>
        <begin position="471"/>
        <end position="492"/>
    </location>
</feature>
<keyword evidence="3" id="KW-0813">Transport</keyword>
<keyword evidence="5 7" id="KW-1133">Transmembrane helix</keyword>
<feature type="transmembrane region" description="Helical" evidence="7">
    <location>
        <begin position="127"/>
        <end position="145"/>
    </location>
</feature>
<dbReference type="PRINTS" id="PR01035">
    <property type="entry name" value="TCRTETA"/>
</dbReference>
<keyword evidence="6 7" id="KW-0472">Membrane</keyword>
<feature type="transmembrane region" description="Helical" evidence="7">
    <location>
        <begin position="67"/>
        <end position="85"/>
    </location>
</feature>
<feature type="transmembrane region" description="Helical" evidence="7">
    <location>
        <begin position="361"/>
        <end position="380"/>
    </location>
</feature>
<evidence type="ECO:0000256" key="7">
    <source>
        <dbReference type="SAM" id="Phobius"/>
    </source>
</evidence>
<dbReference type="PROSITE" id="PS50850">
    <property type="entry name" value="MFS"/>
    <property type="match status" value="1"/>
</dbReference>
<feature type="domain" description="Major facilitator superfamily (MFS) profile" evidence="8">
    <location>
        <begin position="29"/>
        <end position="494"/>
    </location>
</feature>
<dbReference type="InterPro" id="IPR001958">
    <property type="entry name" value="Tet-R_TetA/multi-R_MdtG-like"/>
</dbReference>
<gene>
    <name evidence="9" type="ORF">M406DRAFT_333415</name>
</gene>
<feature type="transmembrane region" description="Helical" evidence="7">
    <location>
        <begin position="330"/>
        <end position="349"/>
    </location>
</feature>
<evidence type="ECO:0000256" key="3">
    <source>
        <dbReference type="ARBA" id="ARBA00022448"/>
    </source>
</evidence>
<evidence type="ECO:0000256" key="2">
    <source>
        <dbReference type="ARBA" id="ARBA00006829"/>
    </source>
</evidence>
<feature type="transmembrane region" description="Helical" evidence="7">
    <location>
        <begin position="386"/>
        <end position="406"/>
    </location>
</feature>
<dbReference type="GO" id="GO:0022857">
    <property type="term" value="F:transmembrane transporter activity"/>
    <property type="evidence" value="ECO:0007669"/>
    <property type="project" value="InterPro"/>
</dbReference>
<feature type="transmembrane region" description="Helical" evidence="7">
    <location>
        <begin position="289"/>
        <end position="310"/>
    </location>
</feature>
<dbReference type="PANTHER" id="PTHR23506:SF23">
    <property type="entry name" value="GH10249P"/>
    <property type="match status" value="1"/>
</dbReference>
<evidence type="ECO:0000313" key="9">
    <source>
        <dbReference type="EMBL" id="KAF3761347.1"/>
    </source>
</evidence>
<dbReference type="InterPro" id="IPR011701">
    <property type="entry name" value="MFS"/>
</dbReference>
<keyword evidence="4 7" id="KW-0812">Transmembrane</keyword>
<dbReference type="PANTHER" id="PTHR23506">
    <property type="entry name" value="GH10249P"/>
    <property type="match status" value="1"/>
</dbReference>
<feature type="transmembrane region" description="Helical" evidence="7">
    <location>
        <begin position="157"/>
        <end position="175"/>
    </location>
</feature>
<evidence type="ECO:0000256" key="4">
    <source>
        <dbReference type="ARBA" id="ARBA00022692"/>
    </source>
</evidence>
<dbReference type="Proteomes" id="UP000803844">
    <property type="component" value="Unassembled WGS sequence"/>
</dbReference>
<dbReference type="InterPro" id="IPR020846">
    <property type="entry name" value="MFS_dom"/>
</dbReference>